<organism evidence="1 2">
    <name type="scientific">Nitrosomonas aestuarii</name>
    <dbReference type="NCBI Taxonomy" id="52441"/>
    <lineage>
        <taxon>Bacteria</taxon>
        <taxon>Pseudomonadati</taxon>
        <taxon>Pseudomonadota</taxon>
        <taxon>Betaproteobacteria</taxon>
        <taxon>Nitrosomonadales</taxon>
        <taxon>Nitrosomonadaceae</taxon>
        <taxon>Nitrosomonas</taxon>
    </lineage>
</organism>
<evidence type="ECO:0000313" key="2">
    <source>
        <dbReference type="Proteomes" id="UP000199533"/>
    </source>
</evidence>
<evidence type="ECO:0000313" key="1">
    <source>
        <dbReference type="EMBL" id="SFK82467.1"/>
    </source>
</evidence>
<reference evidence="2" key="1">
    <citation type="submission" date="2016-10" db="EMBL/GenBank/DDBJ databases">
        <authorList>
            <person name="Varghese N."/>
            <person name="Submissions S."/>
        </authorList>
    </citation>
    <scope>NUCLEOTIDE SEQUENCE [LARGE SCALE GENOMIC DNA]</scope>
    <source>
        <strain evidence="2">Nm69</strain>
    </source>
</reference>
<dbReference type="AlphaFoldDB" id="A0A1I4CQE2"/>
<sequence length="54" mass="5856">MDNTLIQNEVYLGVDTHLDTHVGVVIKHQGKVIGMLASIPINKAGYLKLLTLVA</sequence>
<protein>
    <recommendedName>
        <fullName evidence="3">Transposase</fullName>
    </recommendedName>
</protein>
<proteinExistence type="predicted"/>
<keyword evidence="2" id="KW-1185">Reference proteome</keyword>
<name>A0A1I4CQE2_9PROT</name>
<evidence type="ECO:0008006" key="3">
    <source>
        <dbReference type="Google" id="ProtNLM"/>
    </source>
</evidence>
<dbReference type="Proteomes" id="UP000199533">
    <property type="component" value="Unassembled WGS sequence"/>
</dbReference>
<gene>
    <name evidence="1" type="ORF">SAMN05216302_101679</name>
</gene>
<accession>A0A1I4CQE2</accession>
<dbReference type="EMBL" id="FOSP01000016">
    <property type="protein sequence ID" value="SFK82467.1"/>
    <property type="molecule type" value="Genomic_DNA"/>
</dbReference>
<dbReference type="RefSeq" id="WP_170841644.1">
    <property type="nucleotide sequence ID" value="NZ_FOSP01000016.1"/>
</dbReference>